<protein>
    <submittedName>
        <fullName evidence="2">Uncharacterized protein</fullName>
    </submittedName>
</protein>
<dbReference type="Proteomes" id="UP000479710">
    <property type="component" value="Unassembled WGS sequence"/>
</dbReference>
<accession>A0A6G1E9H7</accession>
<keyword evidence="3" id="KW-1185">Reference proteome</keyword>
<dbReference type="EMBL" id="SPHZ02000005">
    <property type="protein sequence ID" value="KAF0921094.1"/>
    <property type="molecule type" value="Genomic_DNA"/>
</dbReference>
<evidence type="ECO:0000313" key="3">
    <source>
        <dbReference type="Proteomes" id="UP000479710"/>
    </source>
</evidence>
<evidence type="ECO:0000313" key="2">
    <source>
        <dbReference type="EMBL" id="KAF0921094.1"/>
    </source>
</evidence>
<comment type="caution">
    <text evidence="2">The sequence shown here is derived from an EMBL/GenBank/DDBJ whole genome shotgun (WGS) entry which is preliminary data.</text>
</comment>
<evidence type="ECO:0000256" key="1">
    <source>
        <dbReference type="SAM" id="MobiDB-lite"/>
    </source>
</evidence>
<organism evidence="2 3">
    <name type="scientific">Oryza meyeriana var. granulata</name>
    <dbReference type="NCBI Taxonomy" id="110450"/>
    <lineage>
        <taxon>Eukaryota</taxon>
        <taxon>Viridiplantae</taxon>
        <taxon>Streptophyta</taxon>
        <taxon>Embryophyta</taxon>
        <taxon>Tracheophyta</taxon>
        <taxon>Spermatophyta</taxon>
        <taxon>Magnoliopsida</taxon>
        <taxon>Liliopsida</taxon>
        <taxon>Poales</taxon>
        <taxon>Poaceae</taxon>
        <taxon>BOP clade</taxon>
        <taxon>Oryzoideae</taxon>
        <taxon>Oryzeae</taxon>
        <taxon>Oryzinae</taxon>
        <taxon>Oryza</taxon>
        <taxon>Oryza meyeriana</taxon>
    </lineage>
</organism>
<feature type="region of interest" description="Disordered" evidence="1">
    <location>
        <begin position="36"/>
        <end position="68"/>
    </location>
</feature>
<proteinExistence type="predicted"/>
<reference evidence="2 3" key="1">
    <citation type="submission" date="2019-11" db="EMBL/GenBank/DDBJ databases">
        <title>Whole genome sequence of Oryza granulata.</title>
        <authorList>
            <person name="Li W."/>
        </authorList>
    </citation>
    <scope>NUCLEOTIDE SEQUENCE [LARGE SCALE GENOMIC DNA]</scope>
    <source>
        <strain evidence="3">cv. Menghai</strain>
        <tissue evidence="2">Leaf</tissue>
    </source>
</reference>
<name>A0A6G1E9H7_9ORYZ</name>
<gene>
    <name evidence="2" type="ORF">E2562_038502</name>
</gene>
<feature type="non-terminal residue" evidence="2">
    <location>
        <position position="1"/>
    </location>
</feature>
<sequence length="68" mass="6926">GLALYNNLGRVALQEPLPRCNAMGIQECMFEMTPRPMQIPGDSGDGACHDGGAARAPGASTIGGAVDP</sequence>
<dbReference type="AlphaFoldDB" id="A0A6G1E9H7"/>